<accession>A0ACB6RIB9</accession>
<organism evidence="1 2">
    <name type="scientific">Macroventuria anomochaeta</name>
    <dbReference type="NCBI Taxonomy" id="301207"/>
    <lineage>
        <taxon>Eukaryota</taxon>
        <taxon>Fungi</taxon>
        <taxon>Dikarya</taxon>
        <taxon>Ascomycota</taxon>
        <taxon>Pezizomycotina</taxon>
        <taxon>Dothideomycetes</taxon>
        <taxon>Pleosporomycetidae</taxon>
        <taxon>Pleosporales</taxon>
        <taxon>Pleosporineae</taxon>
        <taxon>Didymellaceae</taxon>
        <taxon>Macroventuria</taxon>
    </lineage>
</organism>
<protein>
    <submittedName>
        <fullName evidence="1">Uncharacterized protein</fullName>
    </submittedName>
</protein>
<evidence type="ECO:0000313" key="2">
    <source>
        <dbReference type="Proteomes" id="UP000799754"/>
    </source>
</evidence>
<proteinExistence type="predicted"/>
<evidence type="ECO:0000313" key="1">
    <source>
        <dbReference type="EMBL" id="KAF2621641.1"/>
    </source>
</evidence>
<comment type="caution">
    <text evidence="1">The sequence shown here is derived from an EMBL/GenBank/DDBJ whole genome shotgun (WGS) entry which is preliminary data.</text>
</comment>
<name>A0ACB6RIB9_9PLEO</name>
<keyword evidence="2" id="KW-1185">Reference proteome</keyword>
<dbReference type="Proteomes" id="UP000799754">
    <property type="component" value="Unassembled WGS sequence"/>
</dbReference>
<gene>
    <name evidence="1" type="ORF">BU25DRAFT_482614</name>
</gene>
<reference evidence="1" key="1">
    <citation type="journal article" date="2020" name="Stud. Mycol.">
        <title>101 Dothideomycetes genomes: a test case for predicting lifestyles and emergence of pathogens.</title>
        <authorList>
            <person name="Haridas S."/>
            <person name="Albert R."/>
            <person name="Binder M."/>
            <person name="Bloem J."/>
            <person name="Labutti K."/>
            <person name="Salamov A."/>
            <person name="Andreopoulos B."/>
            <person name="Baker S."/>
            <person name="Barry K."/>
            <person name="Bills G."/>
            <person name="Bluhm B."/>
            <person name="Cannon C."/>
            <person name="Castanera R."/>
            <person name="Culley D."/>
            <person name="Daum C."/>
            <person name="Ezra D."/>
            <person name="Gonzalez J."/>
            <person name="Henrissat B."/>
            <person name="Kuo A."/>
            <person name="Liang C."/>
            <person name="Lipzen A."/>
            <person name="Lutzoni F."/>
            <person name="Magnuson J."/>
            <person name="Mondo S."/>
            <person name="Nolan M."/>
            <person name="Ohm R."/>
            <person name="Pangilinan J."/>
            <person name="Park H.-J."/>
            <person name="Ramirez L."/>
            <person name="Alfaro M."/>
            <person name="Sun H."/>
            <person name="Tritt A."/>
            <person name="Yoshinaga Y."/>
            <person name="Zwiers L.-H."/>
            <person name="Turgeon B."/>
            <person name="Goodwin S."/>
            <person name="Spatafora J."/>
            <person name="Crous P."/>
            <person name="Grigoriev I."/>
        </authorList>
    </citation>
    <scope>NUCLEOTIDE SEQUENCE</scope>
    <source>
        <strain evidence="1">CBS 525.71</strain>
    </source>
</reference>
<dbReference type="EMBL" id="MU006753">
    <property type="protein sequence ID" value="KAF2621641.1"/>
    <property type="molecule type" value="Genomic_DNA"/>
</dbReference>
<sequence length="382" mass="42985">FEVFIDDAYDHGPIVVRNVRTTKAHVHSHEHVPMTQGRVEGASSSIHQATSHREREKAVKRDVVAQNSNRCAPRSHIDVLIDALDADNARRGILSREEPVPSKEHASTASTEFKFTAEEKIWGELLWEDDPTSEKSVDDETLQNTLKTDHQTLPQPMKTNHNGVVTREVFHTHPDDPSLVQSELTFPHPSCQGWYERFDELPELNATASKTDSTPPRTFCHFWPQLQDATIPKKRHSLPWKPVPDCGRALCLYTAINKFCRLNGVSQFGVSDAGLTQSTLQLMLDEVNTVSNKVRKVDAIRSIIRNSRADRYKPLFNLATEAANIRAKRRKGEMAMEVKPLHVILLSRFSTGPASSVATQTQAPARRKHKAAVKDSEDKETD</sequence>
<feature type="non-terminal residue" evidence="1">
    <location>
        <position position="1"/>
    </location>
</feature>